<dbReference type="Pfam" id="PF09118">
    <property type="entry name" value="GO-like_E_set"/>
    <property type="match status" value="1"/>
</dbReference>
<dbReference type="PANTHER" id="PTHR32208:SF21">
    <property type="entry name" value="LOW QUALITY PROTEIN: ALDEHYDE OXIDASE GLOX-LIKE"/>
    <property type="match status" value="1"/>
</dbReference>
<dbReference type="InterPro" id="IPR014756">
    <property type="entry name" value="Ig_E-set"/>
</dbReference>
<evidence type="ECO:0000256" key="1">
    <source>
        <dbReference type="ARBA" id="ARBA00022729"/>
    </source>
</evidence>
<dbReference type="GeneID" id="13725908"/>
<sequence length="512" mass="56971">MSHHSHLHKLNTVAVHLGLLKNGKALLFSGSHKKLWDWTKGEANIWNPNNPDHHENSNLKRNLFCSGHCFLPDGRLLVVGGQSTFNYPHVIFGTVIGVLPLVLKILGKEAADHDIHTFDPDESDPNLQWTRHSPGMSKARWYPTCVTLPDGNALIVSGTWSHGYHALFGGFMNKSYQIFDSTTNILSEPKSFGFEHIHMYPYLHVLPGNHLFVHSDKTTKFWDISQKQFLSGEFVTSTGGTRTYPGMGTCVMLPLNHDDQVAKIMVIGGSTVMKPGKEDDATSIPEMLTIPLNDPTNSAGWQEKPHHLKRFLCDSVLLPDGKILVTNGAEKGTADSNQIAVMKIELFDPETETWQELANPLEKPRLYHGTAILLSDGSVLAAGSTGHDFTRAIFRPDQHFEQEIEIIEPPYMASNTRPQITNSPNSMQYDTQYEIATDSTNITKVSLIRMSSTTHNNNMDQRCLFLNIVENSATLKIQSPKNGSWAPPGYYLLFVIDNNGIPSVGKPVRIGT</sequence>
<dbReference type="InterPro" id="IPR015202">
    <property type="entry name" value="GO-like_E_set"/>
</dbReference>
<dbReference type="PANTHER" id="PTHR32208">
    <property type="entry name" value="SECRETED PROTEIN-RELATED"/>
    <property type="match status" value="1"/>
</dbReference>
<dbReference type="InterPro" id="IPR009880">
    <property type="entry name" value="Glyoxal_oxidase_N"/>
</dbReference>
<keyword evidence="5" id="KW-1185">Reference proteome</keyword>
<dbReference type="Proteomes" id="UP000006101">
    <property type="component" value="Chromosome"/>
</dbReference>
<dbReference type="RefSeq" id="WP_014962751.1">
    <property type="nucleotide sequence ID" value="NC_018655.1"/>
</dbReference>
<organism evidence="4 5">
    <name type="scientific">Candidatus Nitrosopumilus koreensis AR1</name>
    <dbReference type="NCBI Taxonomy" id="1229908"/>
    <lineage>
        <taxon>Archaea</taxon>
        <taxon>Nitrososphaerota</taxon>
        <taxon>Nitrososphaeria</taxon>
        <taxon>Nitrosopumilales</taxon>
        <taxon>Nitrosopumilaceae</taxon>
        <taxon>Nitrosopumilus</taxon>
    </lineage>
</organism>
<keyword evidence="1" id="KW-0732">Signal</keyword>
<gene>
    <name evidence="4" type="ORF">NKOR_02310</name>
</gene>
<dbReference type="Pfam" id="PF07250">
    <property type="entry name" value="Glyoxal_oxid_N"/>
    <property type="match status" value="1"/>
</dbReference>
<dbReference type="InterPro" id="IPR011043">
    <property type="entry name" value="Gal_Oxase/kelch_b-propeller"/>
</dbReference>
<dbReference type="PATRIC" id="fig|1229908.8.peg.489"/>
<name>K0B5K1_9ARCH</name>
<dbReference type="AlphaFoldDB" id="K0B5K1"/>
<dbReference type="KEGG" id="nkr:NKOR_02310"/>
<reference evidence="4 5" key="1">
    <citation type="journal article" date="2012" name="J. Bacteriol.">
        <title>Draft Genome Sequence of an Ammonia-Oxidizing Archaeon, "Candidatus Nitrosopumilus koreensis" AR1, from Marine Sediment.</title>
        <authorList>
            <person name="Park S.J."/>
            <person name="Kim J.G."/>
            <person name="Jung M.Y."/>
            <person name="Kim S.J."/>
            <person name="Cha I.T."/>
            <person name="Kwon K."/>
            <person name="Lee J.H."/>
            <person name="Rhee S.K."/>
        </authorList>
    </citation>
    <scope>NUCLEOTIDE SEQUENCE [LARGE SCALE GENOMIC DNA]</scope>
    <source>
        <strain evidence="4 5">AR1</strain>
    </source>
</reference>
<evidence type="ECO:0000259" key="3">
    <source>
        <dbReference type="Pfam" id="PF09118"/>
    </source>
</evidence>
<evidence type="ECO:0000259" key="2">
    <source>
        <dbReference type="Pfam" id="PF07250"/>
    </source>
</evidence>
<dbReference type="STRING" id="1229908.NKOR_02310"/>
<protein>
    <recommendedName>
        <fullName evidence="6">Galactose oxidase-like Early set domain-containing protein</fullName>
    </recommendedName>
</protein>
<evidence type="ECO:0008006" key="6">
    <source>
        <dbReference type="Google" id="ProtNLM"/>
    </source>
</evidence>
<accession>K0B5K1</accession>
<dbReference type="SUPFAM" id="SSF50965">
    <property type="entry name" value="Galactose oxidase, central domain"/>
    <property type="match status" value="1"/>
</dbReference>
<dbReference type="Gene3D" id="2.130.10.80">
    <property type="entry name" value="Galactose oxidase/kelch, beta-propeller"/>
    <property type="match status" value="1"/>
</dbReference>
<dbReference type="InterPro" id="IPR013783">
    <property type="entry name" value="Ig-like_fold"/>
</dbReference>
<dbReference type="HOGENOM" id="CLU_009630_0_0_2"/>
<dbReference type="EMBL" id="CP003842">
    <property type="protein sequence ID" value="AFS80362.1"/>
    <property type="molecule type" value="Genomic_DNA"/>
</dbReference>
<dbReference type="InterPro" id="IPR037293">
    <property type="entry name" value="Gal_Oxidase_central_sf"/>
</dbReference>
<evidence type="ECO:0000313" key="4">
    <source>
        <dbReference type="EMBL" id="AFS80362.1"/>
    </source>
</evidence>
<dbReference type="CDD" id="cd02851">
    <property type="entry name" value="E_set_GO_C"/>
    <property type="match status" value="1"/>
</dbReference>
<feature type="domain" description="Galactose oxidase-like Early set" evidence="3">
    <location>
        <begin position="417"/>
        <end position="510"/>
    </location>
</feature>
<proteinExistence type="predicted"/>
<dbReference type="Gene3D" id="2.60.40.10">
    <property type="entry name" value="Immunoglobulins"/>
    <property type="match status" value="1"/>
</dbReference>
<dbReference type="SUPFAM" id="SSF81296">
    <property type="entry name" value="E set domains"/>
    <property type="match status" value="1"/>
</dbReference>
<evidence type="ECO:0000313" key="5">
    <source>
        <dbReference type="Proteomes" id="UP000006101"/>
    </source>
</evidence>
<feature type="domain" description="Glyoxal oxidase N-terminal" evidence="2">
    <location>
        <begin position="107"/>
        <end position="391"/>
    </location>
</feature>